<dbReference type="Proteomes" id="UP000008672">
    <property type="component" value="Unassembled WGS sequence"/>
</dbReference>
<organism evidence="10 11">
    <name type="scientific">Latimeria chalumnae</name>
    <name type="common">Coelacanth</name>
    <dbReference type="NCBI Taxonomy" id="7897"/>
    <lineage>
        <taxon>Eukaryota</taxon>
        <taxon>Metazoa</taxon>
        <taxon>Chordata</taxon>
        <taxon>Craniata</taxon>
        <taxon>Vertebrata</taxon>
        <taxon>Euteleostomi</taxon>
        <taxon>Coelacanthiformes</taxon>
        <taxon>Coelacanthidae</taxon>
        <taxon>Latimeria</taxon>
    </lineage>
</organism>
<keyword evidence="3" id="KW-0863">Zinc-finger</keyword>
<dbReference type="HOGENOM" id="CLU_052185_0_0_1"/>
<keyword evidence="2" id="KW-0479">Metal-binding</keyword>
<feature type="domain" description="NuBaID C-terminal" evidence="9">
    <location>
        <begin position="254"/>
        <end position="302"/>
    </location>
</feature>
<dbReference type="EMBL" id="AFYH01116551">
    <property type="status" value="NOT_ANNOTATED_CDS"/>
    <property type="molecule type" value="Genomic_DNA"/>
</dbReference>
<dbReference type="GeneTree" id="ENSGT00390000006086"/>
<evidence type="ECO:0000259" key="8">
    <source>
        <dbReference type="Pfam" id="PF07967"/>
    </source>
</evidence>
<evidence type="ECO:0000256" key="3">
    <source>
        <dbReference type="ARBA" id="ARBA00022771"/>
    </source>
</evidence>
<dbReference type="OMA" id="EWCPWIS"/>
<dbReference type="EMBL" id="AFYH01116555">
    <property type="status" value="NOT_ANNOTATED_CDS"/>
    <property type="molecule type" value="Genomic_DNA"/>
</dbReference>
<dbReference type="GO" id="GO:0005634">
    <property type="term" value="C:nucleus"/>
    <property type="evidence" value="ECO:0007669"/>
    <property type="project" value="UniProtKB-SubCell"/>
</dbReference>
<dbReference type="Pfam" id="PF07967">
    <property type="entry name" value="zf-C3HC"/>
    <property type="match status" value="1"/>
</dbReference>
<accession>H3AYT3</accession>
<feature type="region of interest" description="Disordered" evidence="7">
    <location>
        <begin position="340"/>
        <end position="420"/>
    </location>
</feature>
<gene>
    <name evidence="10" type="primary">ZC3HC1</name>
</gene>
<feature type="domain" description="C3HC-type" evidence="8">
    <location>
        <begin position="77"/>
        <end position="205"/>
    </location>
</feature>
<dbReference type="STRING" id="7897.ENSLACP00000014804"/>
<dbReference type="Pfam" id="PF08600">
    <property type="entry name" value="NuBaID_C"/>
    <property type="match status" value="1"/>
</dbReference>
<dbReference type="EMBL" id="AFYH01116556">
    <property type="status" value="NOT_ANNOTATED_CDS"/>
    <property type="molecule type" value="Genomic_DNA"/>
</dbReference>
<evidence type="ECO:0000256" key="6">
    <source>
        <dbReference type="ARBA" id="ARBA00044931"/>
    </source>
</evidence>
<dbReference type="InterPro" id="IPR012935">
    <property type="entry name" value="NuBaID_N"/>
</dbReference>
<evidence type="ECO:0000313" key="11">
    <source>
        <dbReference type="Proteomes" id="UP000008672"/>
    </source>
</evidence>
<dbReference type="Ensembl" id="ENSLACT00000014908.1">
    <property type="protein sequence ID" value="ENSLACP00000014804.1"/>
    <property type="gene ID" value="ENSLACG00000013032.1"/>
</dbReference>
<proteinExistence type="predicted"/>
<dbReference type="InterPro" id="IPR013909">
    <property type="entry name" value="NuBaID_C"/>
</dbReference>
<dbReference type="EMBL" id="AFYH01116550">
    <property type="status" value="NOT_ANNOTATED_CDS"/>
    <property type="molecule type" value="Genomic_DNA"/>
</dbReference>
<keyword evidence="11" id="KW-1185">Reference proteome</keyword>
<dbReference type="EMBL" id="AFYH01116554">
    <property type="status" value="NOT_ANNOTATED_CDS"/>
    <property type="molecule type" value="Genomic_DNA"/>
</dbReference>
<dbReference type="AlphaFoldDB" id="H3AYT3"/>
<dbReference type="FunCoup" id="H3AYT3">
    <property type="interactions" value="2529"/>
</dbReference>
<evidence type="ECO:0000313" key="10">
    <source>
        <dbReference type="Ensembl" id="ENSLACP00000014804.1"/>
    </source>
</evidence>
<sequence length="420" mass="46440">MALSSREGGKEENFSGKSKSPAVTPQKVRDLLNQGIAGESFSLVGQGTAIYDEEANGSPERTSCTSQPPLTSCENASKESFFSRVETFTQNSLKWAGKPPEFSPLQCAKFGWANVDCDMLKCSSCQALLCVVLQPTLDVTRYKERCTQLKRSLSIAHEKFCFWPDSPCPDRFWALPVEDSSALLGGFLDRFRSLCRLDLQLPSLKHEDLQNMCLTEETLSILLHLLEDECRQKGRMEDDQLKWCAETFSVHIAACILALCGWVSSPSLDSLHLPVITCSYCMRNVGLWGFQQIECTGTEVDSPFGMSSTPTHDGRGERFTPIAASPRRMITRSQDMACSLGTEQHEKSPSPIGPRKRSRDSHSPVPIERGDMEPTSPLARSNRPVTRSMGQGEPPGCSSDVPSSPQRKVRRLRLCSSSSS</sequence>
<reference evidence="10" key="2">
    <citation type="submission" date="2025-08" db="UniProtKB">
        <authorList>
            <consortium name="Ensembl"/>
        </authorList>
    </citation>
    <scope>IDENTIFICATION</scope>
</reference>
<dbReference type="EMBL" id="AFYH01116553">
    <property type="status" value="NOT_ANNOTATED_CDS"/>
    <property type="molecule type" value="Genomic_DNA"/>
</dbReference>
<dbReference type="PANTHER" id="PTHR15835">
    <property type="entry name" value="NUCLEAR-INTERACTING PARTNER OF ALK"/>
    <property type="match status" value="1"/>
</dbReference>
<evidence type="ECO:0000256" key="4">
    <source>
        <dbReference type="ARBA" id="ARBA00022833"/>
    </source>
</evidence>
<dbReference type="PANTHER" id="PTHR15835:SF6">
    <property type="entry name" value="ZINC FINGER C3HC-TYPE PROTEIN 1"/>
    <property type="match status" value="1"/>
</dbReference>
<evidence type="ECO:0000259" key="9">
    <source>
        <dbReference type="Pfam" id="PF08600"/>
    </source>
</evidence>
<keyword evidence="5" id="KW-0539">Nucleus</keyword>
<feature type="region of interest" description="Disordered" evidence="7">
    <location>
        <begin position="1"/>
        <end position="26"/>
    </location>
</feature>
<dbReference type="eggNOG" id="KOG4765">
    <property type="taxonomic scope" value="Eukaryota"/>
</dbReference>
<evidence type="ECO:0000256" key="7">
    <source>
        <dbReference type="SAM" id="MobiDB-lite"/>
    </source>
</evidence>
<comment type="subcellular location">
    <subcellularLocation>
        <location evidence="1">Nucleus</location>
    </subcellularLocation>
</comment>
<dbReference type="EMBL" id="AFYH01116552">
    <property type="status" value="NOT_ANNOTATED_CDS"/>
    <property type="molecule type" value="Genomic_DNA"/>
</dbReference>
<evidence type="ECO:0000256" key="2">
    <source>
        <dbReference type="ARBA" id="ARBA00022723"/>
    </source>
</evidence>
<keyword evidence="4" id="KW-0862">Zinc</keyword>
<name>H3AYT3_LATCH</name>
<evidence type="ECO:0000256" key="5">
    <source>
        <dbReference type="ARBA" id="ARBA00023242"/>
    </source>
</evidence>
<protein>
    <submittedName>
        <fullName evidence="10">Zinc finger C3HC-type containing 1</fullName>
    </submittedName>
</protein>
<dbReference type="InParanoid" id="H3AYT3"/>
<reference evidence="11" key="1">
    <citation type="submission" date="2011-08" db="EMBL/GenBank/DDBJ databases">
        <title>The draft genome of Latimeria chalumnae.</title>
        <authorList>
            <person name="Di Palma F."/>
            <person name="Alfoldi J."/>
            <person name="Johnson J."/>
            <person name="Berlin A."/>
            <person name="Gnerre S."/>
            <person name="Jaffe D."/>
            <person name="MacCallum I."/>
            <person name="Young S."/>
            <person name="Walker B.J."/>
            <person name="Lander E."/>
            <person name="Lindblad-Toh K."/>
        </authorList>
    </citation>
    <scope>NUCLEOTIDE SEQUENCE [LARGE SCALE GENOMIC DNA]</scope>
    <source>
        <strain evidence="11">Wild caught</strain>
    </source>
</reference>
<dbReference type="EMBL" id="AFYH01116549">
    <property type="status" value="NOT_ANNOTATED_CDS"/>
    <property type="molecule type" value="Genomic_DNA"/>
</dbReference>
<evidence type="ECO:0000256" key="1">
    <source>
        <dbReference type="ARBA" id="ARBA00004123"/>
    </source>
</evidence>
<reference evidence="10" key="3">
    <citation type="submission" date="2025-09" db="UniProtKB">
        <authorList>
            <consortium name="Ensembl"/>
        </authorList>
    </citation>
    <scope>IDENTIFICATION</scope>
</reference>
<comment type="function">
    <text evidence="6">Required for proper positioning of a substantial amount of TPR at the nuclear basket (NB) through interaction with TPR.</text>
</comment>
<dbReference type="GO" id="GO:0008270">
    <property type="term" value="F:zinc ion binding"/>
    <property type="evidence" value="ECO:0007669"/>
    <property type="project" value="UniProtKB-KW"/>
</dbReference>